<keyword evidence="9" id="KW-0653">Protein transport</keyword>
<dbReference type="GeneID" id="55972933"/>
<keyword evidence="7" id="KW-0999">Mitochondrion inner membrane</keyword>
<dbReference type="InterPro" id="IPR035427">
    <property type="entry name" value="Tim10-like_dom_sf"/>
</dbReference>
<comment type="subcellular location">
    <subcellularLocation>
        <location evidence="1">Mitochondrion inner membrane</location>
        <topology evidence="1">Peripheral membrane protein</topology>
        <orientation evidence="1">Intermembrane side</orientation>
    </subcellularLocation>
</comment>
<dbReference type="AlphaFoldDB" id="A0A9P4YW80"/>
<evidence type="ECO:0000256" key="4">
    <source>
        <dbReference type="ARBA" id="ARBA00014532"/>
    </source>
</evidence>
<feature type="region of interest" description="Disordered" evidence="14">
    <location>
        <begin position="72"/>
        <end position="93"/>
    </location>
</feature>
<dbReference type="GO" id="GO:0015031">
    <property type="term" value="P:protein transport"/>
    <property type="evidence" value="ECO:0007669"/>
    <property type="project" value="UniProtKB-KW"/>
</dbReference>
<feature type="compositionally biased region" description="Polar residues" evidence="14">
    <location>
        <begin position="72"/>
        <end position="86"/>
    </location>
</feature>
<organism evidence="16 17">
    <name type="scientific">Geosmithia morbida</name>
    <dbReference type="NCBI Taxonomy" id="1094350"/>
    <lineage>
        <taxon>Eukaryota</taxon>
        <taxon>Fungi</taxon>
        <taxon>Dikarya</taxon>
        <taxon>Ascomycota</taxon>
        <taxon>Pezizomycotina</taxon>
        <taxon>Sordariomycetes</taxon>
        <taxon>Hypocreomycetidae</taxon>
        <taxon>Hypocreales</taxon>
        <taxon>Bionectriaceae</taxon>
        <taxon>Geosmithia</taxon>
    </lineage>
</organism>
<dbReference type="Pfam" id="PF02953">
    <property type="entry name" value="zf-Tim10_DDP"/>
    <property type="match status" value="1"/>
</dbReference>
<evidence type="ECO:0000256" key="11">
    <source>
        <dbReference type="ARBA" id="ARBA00023128"/>
    </source>
</evidence>
<sequence>MDMLSSAEQRTLEQRMQKRQVKEFMGAFGGLVENCFGSCVDDFSSKSLSSRETGCLNRCVLKWMATQQRNSTFSSRPVASHSTSPMSPLLTRSAPSTRVSSASECISDVPSRVTYCAVAFDCVRLAPGTSNLSMLSLSSCGNWFSTYAISGATVAPSAHRCDVAASAYGEIRALSMYLVRLDVSRTLRIPSHAICSASIGSVESSRRYSMLSSPYTGSPWSASLSAHENSDVAA</sequence>
<comment type="similarity">
    <text evidence="2">Belongs to the small Tim family.</text>
</comment>
<dbReference type="Proteomes" id="UP000749293">
    <property type="component" value="Unassembled WGS sequence"/>
</dbReference>
<dbReference type="PANTHER" id="PTHR13172">
    <property type="entry name" value="MITOCHONDRIAL IMPORT INNER MEMBRANE TRANSLOCASE SUBUNIT TIM9B"/>
    <property type="match status" value="1"/>
</dbReference>
<evidence type="ECO:0000256" key="5">
    <source>
        <dbReference type="ARBA" id="ARBA00022448"/>
    </source>
</evidence>
<keyword evidence="8" id="KW-0862">Zinc</keyword>
<evidence type="ECO:0000256" key="6">
    <source>
        <dbReference type="ARBA" id="ARBA00022723"/>
    </source>
</evidence>
<keyword evidence="6" id="KW-0479">Metal-binding</keyword>
<proteinExistence type="inferred from homology"/>
<keyword evidence="10" id="KW-0811">Translocation</keyword>
<dbReference type="GO" id="GO:0046872">
    <property type="term" value="F:metal ion binding"/>
    <property type="evidence" value="ECO:0007669"/>
    <property type="project" value="UniProtKB-KW"/>
</dbReference>
<evidence type="ECO:0000256" key="10">
    <source>
        <dbReference type="ARBA" id="ARBA00023010"/>
    </source>
</evidence>
<gene>
    <name evidence="16" type="ORF">GMORB2_6708</name>
</gene>
<keyword evidence="13" id="KW-0143">Chaperone</keyword>
<keyword evidence="12" id="KW-1015">Disulfide bond</keyword>
<dbReference type="EMBL" id="JAANYQ010000007">
    <property type="protein sequence ID" value="KAF4123160.1"/>
    <property type="molecule type" value="Genomic_DNA"/>
</dbReference>
<evidence type="ECO:0000256" key="2">
    <source>
        <dbReference type="ARBA" id="ARBA00006720"/>
    </source>
</evidence>
<dbReference type="InterPro" id="IPR004217">
    <property type="entry name" value="Tim10-like"/>
</dbReference>
<evidence type="ECO:0000256" key="9">
    <source>
        <dbReference type="ARBA" id="ARBA00022927"/>
    </source>
</evidence>
<evidence type="ECO:0000259" key="15">
    <source>
        <dbReference type="Pfam" id="PF02953"/>
    </source>
</evidence>
<evidence type="ECO:0000256" key="7">
    <source>
        <dbReference type="ARBA" id="ARBA00022792"/>
    </source>
</evidence>
<dbReference type="SUPFAM" id="SSF144122">
    <property type="entry name" value="Tim10-like"/>
    <property type="match status" value="1"/>
</dbReference>
<dbReference type="Gene3D" id="1.10.287.810">
    <property type="entry name" value="Mitochondrial import inner membrane translocase subunit tim13 like domains"/>
    <property type="match status" value="1"/>
</dbReference>
<keyword evidence="7" id="KW-0472">Membrane</keyword>
<dbReference type="RefSeq" id="XP_035321812.1">
    <property type="nucleotide sequence ID" value="XM_035468678.1"/>
</dbReference>
<evidence type="ECO:0000256" key="3">
    <source>
        <dbReference type="ARBA" id="ARBA00013978"/>
    </source>
</evidence>
<evidence type="ECO:0000313" key="16">
    <source>
        <dbReference type="EMBL" id="KAF4123160.1"/>
    </source>
</evidence>
<feature type="domain" description="Tim10-like" evidence="15">
    <location>
        <begin position="14"/>
        <end position="69"/>
    </location>
</feature>
<comment type="caution">
    <text evidence="16">The sequence shown here is derived from an EMBL/GenBank/DDBJ whole genome shotgun (WGS) entry which is preliminary data.</text>
</comment>
<keyword evidence="17" id="KW-1185">Reference proteome</keyword>
<accession>A0A9P4YW80</accession>
<dbReference type="OrthoDB" id="1551503at2759"/>
<evidence type="ECO:0000313" key="17">
    <source>
        <dbReference type="Proteomes" id="UP000749293"/>
    </source>
</evidence>
<keyword evidence="5" id="KW-0813">Transport</keyword>
<name>A0A9P4YW80_9HYPO</name>
<evidence type="ECO:0000256" key="14">
    <source>
        <dbReference type="SAM" id="MobiDB-lite"/>
    </source>
</evidence>
<evidence type="ECO:0000256" key="13">
    <source>
        <dbReference type="ARBA" id="ARBA00023186"/>
    </source>
</evidence>
<dbReference type="InterPro" id="IPR050673">
    <property type="entry name" value="Mito_inner_translocase_sub"/>
</dbReference>
<reference evidence="16" key="1">
    <citation type="submission" date="2020-03" db="EMBL/GenBank/DDBJ databases">
        <title>Site-based positive gene gene selection in Geosmithia morbida across the United States reveals a broad range of putative effectors and factors for local host and environmental adapation.</title>
        <authorList>
            <person name="Onufrak A."/>
            <person name="Murdoch R.W."/>
            <person name="Gazis R."/>
            <person name="Huff M."/>
            <person name="Staton M."/>
            <person name="Klingeman W."/>
            <person name="Hadziabdic D."/>
        </authorList>
    </citation>
    <scope>NUCLEOTIDE SEQUENCE</scope>
    <source>
        <strain evidence="16">1262</strain>
    </source>
</reference>
<evidence type="ECO:0000256" key="12">
    <source>
        <dbReference type="ARBA" id="ARBA00023157"/>
    </source>
</evidence>
<keyword evidence="11" id="KW-0496">Mitochondrion</keyword>
<protein>
    <recommendedName>
        <fullName evidence="3">Mitochondrial import inner membrane translocase subunit TIM9</fullName>
    </recommendedName>
    <alternativeName>
        <fullName evidence="4">Mitochondrial import inner membrane translocase subunit Tim9</fullName>
    </alternativeName>
</protein>
<evidence type="ECO:0000256" key="8">
    <source>
        <dbReference type="ARBA" id="ARBA00022833"/>
    </source>
</evidence>
<evidence type="ECO:0000256" key="1">
    <source>
        <dbReference type="ARBA" id="ARBA00004137"/>
    </source>
</evidence>
<dbReference type="GO" id="GO:0005743">
    <property type="term" value="C:mitochondrial inner membrane"/>
    <property type="evidence" value="ECO:0007669"/>
    <property type="project" value="UniProtKB-SubCell"/>
</dbReference>